<feature type="domain" description="ERAP1-like C-terminal" evidence="3">
    <location>
        <begin position="231"/>
        <end position="355"/>
    </location>
</feature>
<sequence>MQWWTHLWLNEGFASWIEYLAVDHCFPEYDIWTVFLANNVSSAMATDALKTSHPIEVEVHSPDEVDEIFDAVSYKKGSSIIRMINDYLGSEKFTKGLQLYIQSHKYGNTTTEDLWNALSEVCGEDVGSIMSTWTRQVGFPVLTVHKVCDTVDDGLVIAIQQDRFLTEGGYNGNGNHMNTPSTHGDTSAWYVPVTICEAADSTKVLKRVLVPPSARTEAFHVHLPGGSQIRLNPGVVGFYRVQYEGSLMAPILEALGEGRLEHRDRLCVLADAFALARAGRVRMTSALTMASSLHCEGDYVVWCELREQLGKLRSLIQERCATSKDAGGTGVITPFEGALNTFIIHLAEPSFKRLGR</sequence>
<dbReference type="Proteomes" id="UP000274429">
    <property type="component" value="Unassembled WGS sequence"/>
</dbReference>
<reference evidence="4 5" key="2">
    <citation type="submission" date="2018-11" db="EMBL/GenBank/DDBJ databases">
        <authorList>
            <consortium name="Pathogen Informatics"/>
        </authorList>
    </citation>
    <scope>NUCLEOTIDE SEQUENCE [LARGE SCALE GENOMIC DNA]</scope>
</reference>
<evidence type="ECO:0000313" key="4">
    <source>
        <dbReference type="EMBL" id="VDM25752.1"/>
    </source>
</evidence>
<dbReference type="STRING" id="6205.A0A0R3WVR8"/>
<dbReference type="InterPro" id="IPR014782">
    <property type="entry name" value="Peptidase_M1_dom"/>
</dbReference>
<dbReference type="GO" id="GO:0070006">
    <property type="term" value="F:metalloaminopeptidase activity"/>
    <property type="evidence" value="ECO:0007669"/>
    <property type="project" value="TreeGrafter"/>
</dbReference>
<gene>
    <name evidence="4" type="ORF">TTAC_LOCUS4843</name>
</gene>
<dbReference type="Gene3D" id="1.10.390.10">
    <property type="entry name" value="Neutral Protease Domain 2"/>
    <property type="match status" value="1"/>
</dbReference>
<dbReference type="Pfam" id="PF01433">
    <property type="entry name" value="Peptidase_M1"/>
    <property type="match status" value="1"/>
</dbReference>
<dbReference type="AlphaFoldDB" id="A0A0R3WVR8"/>
<dbReference type="InterPro" id="IPR050344">
    <property type="entry name" value="Peptidase_M1_aminopeptidases"/>
</dbReference>
<dbReference type="Pfam" id="PF11838">
    <property type="entry name" value="ERAP1_C"/>
    <property type="match status" value="1"/>
</dbReference>
<evidence type="ECO:0000313" key="5">
    <source>
        <dbReference type="Proteomes" id="UP000274429"/>
    </source>
</evidence>
<reference evidence="6" key="1">
    <citation type="submission" date="2017-02" db="UniProtKB">
        <authorList>
            <consortium name="WormBaseParasite"/>
        </authorList>
    </citation>
    <scope>IDENTIFICATION</scope>
</reference>
<comment type="similarity">
    <text evidence="1">Belongs to the peptidase M1 family.</text>
</comment>
<dbReference type="GO" id="GO:0005615">
    <property type="term" value="C:extracellular space"/>
    <property type="evidence" value="ECO:0007669"/>
    <property type="project" value="TreeGrafter"/>
</dbReference>
<dbReference type="SUPFAM" id="SSF55486">
    <property type="entry name" value="Metalloproteases ('zincins'), catalytic domain"/>
    <property type="match status" value="1"/>
</dbReference>
<dbReference type="GO" id="GO:0042277">
    <property type="term" value="F:peptide binding"/>
    <property type="evidence" value="ECO:0007669"/>
    <property type="project" value="TreeGrafter"/>
</dbReference>
<protein>
    <submittedName>
        <fullName evidence="6">Peptidase_M1 domain-containing protein</fullName>
    </submittedName>
</protein>
<dbReference type="Gene3D" id="2.60.40.1910">
    <property type="match status" value="1"/>
</dbReference>
<dbReference type="GO" id="GO:0006508">
    <property type="term" value="P:proteolysis"/>
    <property type="evidence" value="ECO:0007669"/>
    <property type="project" value="TreeGrafter"/>
</dbReference>
<evidence type="ECO:0000313" key="6">
    <source>
        <dbReference type="WBParaSite" id="TTAC_0000485801-mRNA-1"/>
    </source>
</evidence>
<dbReference type="Gene3D" id="1.10.3480.20">
    <property type="match status" value="1"/>
</dbReference>
<evidence type="ECO:0000259" key="3">
    <source>
        <dbReference type="Pfam" id="PF11838"/>
    </source>
</evidence>
<dbReference type="InterPro" id="IPR024571">
    <property type="entry name" value="ERAP1-like_C_dom"/>
</dbReference>
<dbReference type="GO" id="GO:0005737">
    <property type="term" value="C:cytoplasm"/>
    <property type="evidence" value="ECO:0007669"/>
    <property type="project" value="TreeGrafter"/>
</dbReference>
<dbReference type="GO" id="GO:0008270">
    <property type="term" value="F:zinc ion binding"/>
    <property type="evidence" value="ECO:0007669"/>
    <property type="project" value="InterPro"/>
</dbReference>
<accession>A0A0R3WVR8</accession>
<feature type="domain" description="Peptidase M1 membrane alanine aminopeptidase" evidence="2">
    <location>
        <begin position="1"/>
        <end position="133"/>
    </location>
</feature>
<dbReference type="EMBL" id="UYWX01005466">
    <property type="protein sequence ID" value="VDM25752.1"/>
    <property type="molecule type" value="Genomic_DNA"/>
</dbReference>
<organism evidence="6">
    <name type="scientific">Hydatigena taeniaeformis</name>
    <name type="common">Feline tapeworm</name>
    <name type="synonym">Taenia taeniaeformis</name>
    <dbReference type="NCBI Taxonomy" id="6205"/>
    <lineage>
        <taxon>Eukaryota</taxon>
        <taxon>Metazoa</taxon>
        <taxon>Spiralia</taxon>
        <taxon>Lophotrochozoa</taxon>
        <taxon>Platyhelminthes</taxon>
        <taxon>Cestoda</taxon>
        <taxon>Eucestoda</taxon>
        <taxon>Cyclophyllidea</taxon>
        <taxon>Taeniidae</taxon>
        <taxon>Hydatigera</taxon>
    </lineage>
</organism>
<evidence type="ECO:0000256" key="1">
    <source>
        <dbReference type="ARBA" id="ARBA00010136"/>
    </source>
</evidence>
<keyword evidence="5" id="KW-1185">Reference proteome</keyword>
<dbReference type="GO" id="GO:0016020">
    <property type="term" value="C:membrane"/>
    <property type="evidence" value="ECO:0007669"/>
    <property type="project" value="TreeGrafter"/>
</dbReference>
<proteinExistence type="inferred from homology"/>
<dbReference type="InterPro" id="IPR027268">
    <property type="entry name" value="Peptidase_M4/M1_CTD_sf"/>
</dbReference>
<dbReference type="PANTHER" id="PTHR11533:SF174">
    <property type="entry name" value="PUROMYCIN-SENSITIVE AMINOPEPTIDASE-RELATED"/>
    <property type="match status" value="1"/>
</dbReference>
<evidence type="ECO:0000259" key="2">
    <source>
        <dbReference type="Pfam" id="PF01433"/>
    </source>
</evidence>
<dbReference type="OrthoDB" id="275509at2759"/>
<dbReference type="GO" id="GO:0043171">
    <property type="term" value="P:peptide catabolic process"/>
    <property type="evidence" value="ECO:0007669"/>
    <property type="project" value="TreeGrafter"/>
</dbReference>
<dbReference type="PANTHER" id="PTHR11533">
    <property type="entry name" value="PROTEASE M1 ZINC METALLOPROTEASE"/>
    <property type="match status" value="1"/>
</dbReference>
<dbReference type="WBParaSite" id="TTAC_0000485801-mRNA-1">
    <property type="protein sequence ID" value="TTAC_0000485801-mRNA-1"/>
    <property type="gene ID" value="TTAC_0000485801"/>
</dbReference>
<name>A0A0R3WVR8_HYDTA</name>